<name>A0A919A334_9ACTN</name>
<protein>
    <submittedName>
        <fullName evidence="2">Uncharacterized protein</fullName>
    </submittedName>
</protein>
<feature type="region of interest" description="Disordered" evidence="1">
    <location>
        <begin position="35"/>
        <end position="54"/>
    </location>
</feature>
<gene>
    <name evidence="2" type="ORF">GCM10018772_05460</name>
</gene>
<comment type="caution">
    <text evidence="2">The sequence shown here is derived from an EMBL/GenBank/DDBJ whole genome shotgun (WGS) entry which is preliminary data.</text>
</comment>
<dbReference type="Proteomes" id="UP000630718">
    <property type="component" value="Unassembled WGS sequence"/>
</dbReference>
<evidence type="ECO:0000256" key="1">
    <source>
        <dbReference type="SAM" id="MobiDB-lite"/>
    </source>
</evidence>
<organism evidence="2 3">
    <name type="scientific">Streptomyces fumanus</name>
    <dbReference type="NCBI Taxonomy" id="67302"/>
    <lineage>
        <taxon>Bacteria</taxon>
        <taxon>Bacillati</taxon>
        <taxon>Actinomycetota</taxon>
        <taxon>Actinomycetes</taxon>
        <taxon>Kitasatosporales</taxon>
        <taxon>Streptomycetaceae</taxon>
        <taxon>Streptomyces</taxon>
    </lineage>
</organism>
<keyword evidence="3" id="KW-1185">Reference proteome</keyword>
<sequence length="54" mass="5768">MLCDRCGREIEGEPEVVQVDSPTGAAPSLTLCPWGCRAAPHQSTPDQPPPRGPR</sequence>
<evidence type="ECO:0000313" key="3">
    <source>
        <dbReference type="Proteomes" id="UP000630718"/>
    </source>
</evidence>
<proteinExistence type="predicted"/>
<reference evidence="2" key="2">
    <citation type="submission" date="2020-09" db="EMBL/GenBank/DDBJ databases">
        <authorList>
            <person name="Sun Q."/>
            <person name="Ohkuma M."/>
        </authorList>
    </citation>
    <scope>NUCLEOTIDE SEQUENCE</scope>
    <source>
        <strain evidence="2">JCM 4477</strain>
    </source>
</reference>
<accession>A0A919A334</accession>
<dbReference type="AlphaFoldDB" id="A0A919A334"/>
<evidence type="ECO:0000313" key="2">
    <source>
        <dbReference type="EMBL" id="GHE85180.1"/>
    </source>
</evidence>
<reference evidence="2" key="1">
    <citation type="journal article" date="2014" name="Int. J. Syst. Evol. Microbiol.">
        <title>Complete genome sequence of Corynebacterium casei LMG S-19264T (=DSM 44701T), isolated from a smear-ripened cheese.</title>
        <authorList>
            <consortium name="US DOE Joint Genome Institute (JGI-PGF)"/>
            <person name="Walter F."/>
            <person name="Albersmeier A."/>
            <person name="Kalinowski J."/>
            <person name="Ruckert C."/>
        </authorList>
    </citation>
    <scope>NUCLEOTIDE SEQUENCE</scope>
    <source>
        <strain evidence="2">JCM 4477</strain>
    </source>
</reference>
<dbReference type="EMBL" id="BNBI01000001">
    <property type="protein sequence ID" value="GHE85180.1"/>
    <property type="molecule type" value="Genomic_DNA"/>
</dbReference>